<dbReference type="Proteomes" id="UP000572817">
    <property type="component" value="Unassembled WGS sequence"/>
</dbReference>
<sequence>MAGPLFGRPLREQHFLFQEGFVDLNHGCLGTYPRSVRQRLRELQDMAEAAPDCFKLYDFPRLLEESHAAMAEFLRTSTDELAFVENTTMAIDGLLRTLQFQPGDLILYFDTTHDHTKNIITRTVESTPAGAVQLHNTYPVTDREILQLFRTALTNHRGQVKIAILDTVTALPAARLPFESLIEVAREEGVLTLLDGAHGIGHLPLDLGTLKPDFFVADCHKWLFVPRPCTVFHCPRRHHDMFRDAATCRYFHEDPGNLSAPTRELASPDPPSEVTAHSTECRTRLANNDFDTQYERADAVGSVPCLCIPEALRFRREVCGGEAEIMAYCVNLSRKMASRVASILFTASMEGDFVRDCCMFSVMLPLKLAGGITDENDAILKQMVPFMTALPLEEASEVTKYMTKKLLEEHRVSIAIFIYKSIWWARFSSQVYLQEEDFEHGARALKAVCLEIREGKHLQ</sequence>
<proteinExistence type="predicted"/>
<dbReference type="EMBL" id="WWBZ02000016">
    <property type="protein sequence ID" value="KAF4310391.1"/>
    <property type="molecule type" value="Genomic_DNA"/>
</dbReference>
<feature type="region of interest" description="Disordered" evidence="2">
    <location>
        <begin position="259"/>
        <end position="278"/>
    </location>
</feature>
<gene>
    <name evidence="4" type="ORF">GTA08_BOTSDO02011</name>
</gene>
<dbReference type="SUPFAM" id="SSF53383">
    <property type="entry name" value="PLP-dependent transferases"/>
    <property type="match status" value="1"/>
</dbReference>
<evidence type="ECO:0000313" key="5">
    <source>
        <dbReference type="Proteomes" id="UP000572817"/>
    </source>
</evidence>
<comment type="caution">
    <text evidence="4">The sequence shown here is derived from an EMBL/GenBank/DDBJ whole genome shotgun (WGS) entry which is preliminary data.</text>
</comment>
<evidence type="ECO:0000313" key="4">
    <source>
        <dbReference type="EMBL" id="KAF4310391.1"/>
    </source>
</evidence>
<protein>
    <recommendedName>
        <fullName evidence="3">Aminotransferase class V domain-containing protein</fullName>
    </recommendedName>
</protein>
<keyword evidence="1" id="KW-0663">Pyridoxal phosphate</keyword>
<evidence type="ECO:0000256" key="2">
    <source>
        <dbReference type="SAM" id="MobiDB-lite"/>
    </source>
</evidence>
<dbReference type="AlphaFoldDB" id="A0A8H4N939"/>
<dbReference type="InterPro" id="IPR015424">
    <property type="entry name" value="PyrdxlP-dep_Trfase"/>
</dbReference>
<dbReference type="OrthoDB" id="5978656at2759"/>
<dbReference type="InterPro" id="IPR015421">
    <property type="entry name" value="PyrdxlP-dep_Trfase_major"/>
</dbReference>
<dbReference type="Pfam" id="PF00266">
    <property type="entry name" value="Aminotran_5"/>
    <property type="match status" value="1"/>
</dbReference>
<dbReference type="InterPro" id="IPR000192">
    <property type="entry name" value="Aminotrans_V_dom"/>
</dbReference>
<evidence type="ECO:0000259" key="3">
    <source>
        <dbReference type="Pfam" id="PF00266"/>
    </source>
</evidence>
<evidence type="ECO:0000256" key="1">
    <source>
        <dbReference type="ARBA" id="ARBA00022898"/>
    </source>
</evidence>
<dbReference type="PANTHER" id="PTHR43092">
    <property type="entry name" value="L-CYSTEINE DESULFHYDRASE"/>
    <property type="match status" value="1"/>
</dbReference>
<feature type="domain" description="Aminotransferase class V" evidence="3">
    <location>
        <begin position="61"/>
        <end position="227"/>
    </location>
</feature>
<reference evidence="4" key="1">
    <citation type="submission" date="2020-04" db="EMBL/GenBank/DDBJ databases">
        <title>Genome Assembly and Annotation of Botryosphaeria dothidea sdau 11-99, a Latent Pathogen of Apple Fruit Ring Rot in China.</title>
        <authorList>
            <person name="Yu C."/>
            <person name="Diao Y."/>
            <person name="Lu Q."/>
            <person name="Zhao J."/>
            <person name="Cui S."/>
            <person name="Peng C."/>
            <person name="He B."/>
            <person name="Liu H."/>
        </authorList>
    </citation>
    <scope>NUCLEOTIDE SEQUENCE [LARGE SCALE GENOMIC DNA]</scope>
    <source>
        <strain evidence="4">Sdau11-99</strain>
    </source>
</reference>
<accession>A0A8H4N939</accession>
<dbReference type="Gene3D" id="3.40.640.10">
    <property type="entry name" value="Type I PLP-dependent aspartate aminotransferase-like (Major domain)"/>
    <property type="match status" value="1"/>
</dbReference>
<dbReference type="PANTHER" id="PTHR43092:SF2">
    <property type="entry name" value="HERCYNYLCYSTEINE SULFOXIDE LYASE"/>
    <property type="match status" value="1"/>
</dbReference>
<keyword evidence="5" id="KW-1185">Reference proteome</keyword>
<organism evidence="4 5">
    <name type="scientific">Botryosphaeria dothidea</name>
    <dbReference type="NCBI Taxonomy" id="55169"/>
    <lineage>
        <taxon>Eukaryota</taxon>
        <taxon>Fungi</taxon>
        <taxon>Dikarya</taxon>
        <taxon>Ascomycota</taxon>
        <taxon>Pezizomycotina</taxon>
        <taxon>Dothideomycetes</taxon>
        <taxon>Dothideomycetes incertae sedis</taxon>
        <taxon>Botryosphaeriales</taxon>
        <taxon>Botryosphaeriaceae</taxon>
        <taxon>Botryosphaeria</taxon>
    </lineage>
</organism>
<name>A0A8H4N939_9PEZI</name>